<proteinExistence type="predicted"/>
<sequence length="437" mass="49956">MICFERVLIMGTGPASVQLAVLFKKQRGSTIGVAGRESIRSNEFFGALDCHDQHIRVSVQNEKHRSLAGECSVDRIFTGYSRIEGSWDTLILAVTTDAYVQVLSQLNPDVLKQVKCIVLVSPTFGSNRLVHQYVSELGYTPEVISFSTYCGDTRWADGRPSNHVVTTGVKNKLYIGSTRTPSEAVNELCKIVDQLGVTMEVMASPFEAETRNISLYVHPALFMNDFSLNAIFGNADVQTYVYKLYPEGPINQHLIRDMLAGWKEIMRITDRLHIRPLNLLQFMTDDNYPVHLQSLSRSDIEEFVDLQDIHQEYLLYIRYTSLLIDPFSQPNEEGKYFDFSAVPFRKMFINHEGQLEIPRMPQEDYYRIKIIQGIARHLRVDCPTIDKFIATYENKLVQVAQEQKELPLSSAFQIRTFAGDLNMICEGLEIYHQEETL</sequence>
<name>A0A2W0CDI1_9BACL</name>
<dbReference type="Pfam" id="PF10100">
    <property type="entry name" value="Staph_opine_DH"/>
    <property type="match status" value="1"/>
</dbReference>
<reference evidence="1 2" key="1">
    <citation type="submission" date="2018-01" db="EMBL/GenBank/DDBJ databases">
        <title>Genome sequence of the PGP bacterium Paenibacillus illinoisensis E3.</title>
        <authorList>
            <person name="Rolli E."/>
            <person name="Marasco R."/>
            <person name="Bessem C."/>
            <person name="Michoud G."/>
            <person name="Gaiarsa S."/>
            <person name="Borin S."/>
            <person name="Daffonchio D."/>
        </authorList>
    </citation>
    <scope>NUCLEOTIDE SEQUENCE [LARGE SCALE GENOMIC DNA]</scope>
    <source>
        <strain evidence="1 2">E3</strain>
    </source>
</reference>
<dbReference type="EMBL" id="PRLG01000005">
    <property type="protein sequence ID" value="PYY30840.1"/>
    <property type="molecule type" value="Genomic_DNA"/>
</dbReference>
<dbReference type="AlphaFoldDB" id="A0A2W0CDI1"/>
<gene>
    <name evidence="1" type="ORF">PIL02S_00750</name>
</gene>
<accession>A0A2W0CDI1</accession>
<evidence type="ECO:0000313" key="1">
    <source>
        <dbReference type="EMBL" id="PYY30840.1"/>
    </source>
</evidence>
<dbReference type="OrthoDB" id="3652431at2"/>
<evidence type="ECO:0000313" key="2">
    <source>
        <dbReference type="Proteomes" id="UP000247459"/>
    </source>
</evidence>
<protein>
    <recommendedName>
        <fullName evidence="3">DUF2338 domain-containing protein</fullName>
    </recommendedName>
</protein>
<comment type="caution">
    <text evidence="1">The sequence shown here is derived from an EMBL/GenBank/DDBJ whole genome shotgun (WGS) entry which is preliminary data.</text>
</comment>
<evidence type="ECO:0008006" key="3">
    <source>
        <dbReference type="Google" id="ProtNLM"/>
    </source>
</evidence>
<dbReference type="RefSeq" id="WP_110756478.1">
    <property type="nucleotide sequence ID" value="NZ_PRLG01000005.1"/>
</dbReference>
<organism evidence="1 2">
    <name type="scientific">Paenibacillus illinoisensis</name>
    <dbReference type="NCBI Taxonomy" id="59845"/>
    <lineage>
        <taxon>Bacteria</taxon>
        <taxon>Bacillati</taxon>
        <taxon>Bacillota</taxon>
        <taxon>Bacilli</taxon>
        <taxon>Bacillales</taxon>
        <taxon>Paenibacillaceae</taxon>
        <taxon>Paenibacillus</taxon>
    </lineage>
</organism>
<dbReference type="Proteomes" id="UP000247459">
    <property type="component" value="Unassembled WGS sequence"/>
</dbReference>
<dbReference type="InterPro" id="IPR016935">
    <property type="entry name" value="Opine_metallophore_DH"/>
</dbReference>